<feature type="compositionally biased region" description="Low complexity" evidence="5">
    <location>
        <begin position="364"/>
        <end position="375"/>
    </location>
</feature>
<dbReference type="InterPro" id="IPR006145">
    <property type="entry name" value="PsdUridine_synth_RsuA/RluA"/>
</dbReference>
<dbReference type="InterPro" id="IPR006224">
    <property type="entry name" value="PsdUridine_synth_RluA-like_CS"/>
</dbReference>
<evidence type="ECO:0000313" key="7">
    <source>
        <dbReference type="EMBL" id="GAA0557340.1"/>
    </source>
</evidence>
<keyword evidence="8" id="KW-1185">Reference proteome</keyword>
<gene>
    <name evidence="7" type="ORF">GCM10008942_02260</name>
</gene>
<evidence type="ECO:0000256" key="2">
    <source>
        <dbReference type="ARBA" id="ARBA00023235"/>
    </source>
</evidence>
<dbReference type="InterPro" id="IPR020103">
    <property type="entry name" value="PsdUridine_synth_cat_dom_sf"/>
</dbReference>
<evidence type="ECO:0000256" key="4">
    <source>
        <dbReference type="RuleBase" id="RU362028"/>
    </source>
</evidence>
<dbReference type="CDD" id="cd00165">
    <property type="entry name" value="S4"/>
    <property type="match status" value="1"/>
</dbReference>
<protein>
    <recommendedName>
        <fullName evidence="4">Pseudouridine synthase</fullName>
        <ecNumber evidence="4">5.4.99.-</ecNumber>
    </recommendedName>
</protein>
<dbReference type="PANTHER" id="PTHR21600">
    <property type="entry name" value="MITOCHONDRIAL RNA PSEUDOURIDINE SYNTHASE"/>
    <property type="match status" value="1"/>
</dbReference>
<dbReference type="SUPFAM" id="SSF55174">
    <property type="entry name" value="Alpha-L RNA-binding motif"/>
    <property type="match status" value="1"/>
</dbReference>
<feature type="domain" description="RNA-binding S4" evidence="6">
    <location>
        <begin position="14"/>
        <end position="72"/>
    </location>
</feature>
<dbReference type="RefSeq" id="WP_166930602.1">
    <property type="nucleotide sequence ID" value="NZ_BAAADD010000001.1"/>
</dbReference>
<feature type="region of interest" description="Disordered" evidence="5">
    <location>
        <begin position="319"/>
        <end position="384"/>
    </location>
</feature>
<dbReference type="PROSITE" id="PS01129">
    <property type="entry name" value="PSI_RLU"/>
    <property type="match status" value="1"/>
</dbReference>
<dbReference type="Gene3D" id="3.30.2350.10">
    <property type="entry name" value="Pseudouridine synthase"/>
    <property type="match status" value="1"/>
</dbReference>
<feature type="compositionally biased region" description="Basic and acidic residues" evidence="5">
    <location>
        <begin position="347"/>
        <end position="361"/>
    </location>
</feature>
<comment type="catalytic activity">
    <reaction evidence="4">
        <text>a uridine in RNA = a pseudouridine in RNA</text>
        <dbReference type="Rhea" id="RHEA:48348"/>
        <dbReference type="Rhea" id="RHEA-COMP:12068"/>
        <dbReference type="Rhea" id="RHEA-COMP:12069"/>
        <dbReference type="ChEBI" id="CHEBI:65314"/>
        <dbReference type="ChEBI" id="CHEBI:65315"/>
    </reaction>
</comment>
<dbReference type="EMBL" id="BAAADD010000001">
    <property type="protein sequence ID" value="GAA0557340.1"/>
    <property type="molecule type" value="Genomic_DNA"/>
</dbReference>
<sequence length="384" mass="42012">MASEQRIDRDDDGIRLDRWFKRHYPALTHGRLEKLLRTGQVRIDGGRAKASDRLAAGQMVRLPPLVTEGNLTEKPRAPQPQMQGSLQDYVLYMDSSVIVLNKPPGLATQGGSGLTKHIDGMLDSLMFEKRQRPRLVHRLDRDTSGVLVIARTVPAAAALAKSLQQRDASKIYWALTKGVPAKKQGTVKAALLKEGGHGPHGRDEKMTVRDSDESKHAITDYMVMGEAGEEFAFVAAKPVTGRTHQIRVHLAFLGTPIIGDFKYGGDAAKGTGMIADRLHLHARCIDIAHPDGGRLQVTAPLPDHMRTSFESLGFDPDAEPKTFSFKPEKPAAKKSGYKPFRSAAAKSDPKVFGRITRDRKFGTKKPGASKSGAKKPGPPRGKKK</sequence>
<dbReference type="SUPFAM" id="SSF55120">
    <property type="entry name" value="Pseudouridine synthase"/>
    <property type="match status" value="1"/>
</dbReference>
<evidence type="ECO:0000313" key="8">
    <source>
        <dbReference type="Proteomes" id="UP001499951"/>
    </source>
</evidence>
<dbReference type="InterPro" id="IPR002942">
    <property type="entry name" value="S4_RNA-bd"/>
</dbReference>
<accession>A0ABN1E1R8</accession>
<comment type="function">
    <text evidence="4">Responsible for synthesis of pseudouridine from uracil.</text>
</comment>
<keyword evidence="3" id="KW-0694">RNA-binding</keyword>
<dbReference type="PROSITE" id="PS50889">
    <property type="entry name" value="S4"/>
    <property type="match status" value="1"/>
</dbReference>
<dbReference type="PANTHER" id="PTHR21600:SF87">
    <property type="entry name" value="RNA PSEUDOURIDYLATE SYNTHASE DOMAIN-CONTAINING PROTEIN 1"/>
    <property type="match status" value="1"/>
</dbReference>
<dbReference type="InterPro" id="IPR006225">
    <property type="entry name" value="PsdUridine_synth_RluC/D"/>
</dbReference>
<dbReference type="CDD" id="cd02869">
    <property type="entry name" value="PseudoU_synth_RluA_like"/>
    <property type="match status" value="1"/>
</dbReference>
<dbReference type="EC" id="5.4.99.-" evidence="4"/>
<dbReference type="NCBIfam" id="TIGR00005">
    <property type="entry name" value="rluA_subfam"/>
    <property type="match status" value="1"/>
</dbReference>
<proteinExistence type="inferred from homology"/>
<dbReference type="Gene3D" id="3.10.290.10">
    <property type="entry name" value="RNA-binding S4 domain"/>
    <property type="match status" value="1"/>
</dbReference>
<comment type="similarity">
    <text evidence="1 4">Belongs to the pseudouridine synthase RluA family.</text>
</comment>
<feature type="compositionally biased region" description="Basic and acidic residues" evidence="5">
    <location>
        <begin position="194"/>
        <end position="212"/>
    </location>
</feature>
<dbReference type="Proteomes" id="UP001499951">
    <property type="component" value="Unassembled WGS sequence"/>
</dbReference>
<dbReference type="Pfam" id="PF00849">
    <property type="entry name" value="PseudoU_synth_2"/>
    <property type="match status" value="1"/>
</dbReference>
<name>A0ABN1E1R8_9PROT</name>
<reference evidence="7 8" key="1">
    <citation type="journal article" date="2019" name="Int. J. Syst. Evol. Microbiol.">
        <title>The Global Catalogue of Microorganisms (GCM) 10K type strain sequencing project: providing services to taxonomists for standard genome sequencing and annotation.</title>
        <authorList>
            <consortium name="The Broad Institute Genomics Platform"/>
            <consortium name="The Broad Institute Genome Sequencing Center for Infectious Disease"/>
            <person name="Wu L."/>
            <person name="Ma J."/>
        </authorList>
    </citation>
    <scope>NUCLEOTIDE SEQUENCE [LARGE SCALE GENOMIC DNA]</scope>
    <source>
        <strain evidence="7 8">JCM 15089</strain>
    </source>
</reference>
<keyword evidence="2 4" id="KW-0413">Isomerase</keyword>
<evidence type="ECO:0000256" key="1">
    <source>
        <dbReference type="ARBA" id="ARBA00010876"/>
    </source>
</evidence>
<evidence type="ECO:0000256" key="3">
    <source>
        <dbReference type="PROSITE-ProRule" id="PRU00182"/>
    </source>
</evidence>
<evidence type="ECO:0000259" key="6">
    <source>
        <dbReference type="SMART" id="SM00363"/>
    </source>
</evidence>
<feature type="region of interest" description="Disordered" evidence="5">
    <location>
        <begin position="193"/>
        <end position="212"/>
    </location>
</feature>
<evidence type="ECO:0000256" key="5">
    <source>
        <dbReference type="SAM" id="MobiDB-lite"/>
    </source>
</evidence>
<dbReference type="InterPro" id="IPR036986">
    <property type="entry name" value="S4_RNA-bd_sf"/>
</dbReference>
<organism evidence="7 8">
    <name type="scientific">Rhizomicrobium electricum</name>
    <dbReference type="NCBI Taxonomy" id="480070"/>
    <lineage>
        <taxon>Bacteria</taxon>
        <taxon>Pseudomonadati</taxon>
        <taxon>Pseudomonadota</taxon>
        <taxon>Alphaproteobacteria</taxon>
        <taxon>Micropepsales</taxon>
        <taxon>Micropepsaceae</taxon>
        <taxon>Rhizomicrobium</taxon>
    </lineage>
</organism>
<comment type="caution">
    <text evidence="7">The sequence shown here is derived from an EMBL/GenBank/DDBJ whole genome shotgun (WGS) entry which is preliminary data.</text>
</comment>
<dbReference type="SMART" id="SM00363">
    <property type="entry name" value="S4"/>
    <property type="match status" value="1"/>
</dbReference>
<dbReference type="InterPro" id="IPR050188">
    <property type="entry name" value="RluA_PseudoU_synthase"/>
</dbReference>